<feature type="domain" description="D-alanyl-D-alanine carboxypeptidase-like core" evidence="3">
    <location>
        <begin position="346"/>
        <end position="456"/>
    </location>
</feature>
<keyword evidence="1" id="KW-0175">Coiled coil</keyword>
<feature type="coiled-coil region" evidence="1">
    <location>
        <begin position="118"/>
        <end position="149"/>
    </location>
</feature>
<accession>A0ABN3UDG8</accession>
<evidence type="ECO:0000259" key="3">
    <source>
        <dbReference type="Pfam" id="PF02557"/>
    </source>
</evidence>
<protein>
    <recommendedName>
        <fullName evidence="3">D-alanyl-D-alanine carboxypeptidase-like core domain-containing protein</fullName>
    </recommendedName>
</protein>
<keyword evidence="5" id="KW-1185">Reference proteome</keyword>
<comment type="caution">
    <text evidence="4">The sequence shown here is derived from an EMBL/GenBank/DDBJ whole genome shotgun (WGS) entry which is preliminary data.</text>
</comment>
<reference evidence="4 5" key="1">
    <citation type="journal article" date="2019" name="Int. J. Syst. Evol. Microbiol.">
        <title>The Global Catalogue of Microorganisms (GCM) 10K type strain sequencing project: providing services to taxonomists for standard genome sequencing and annotation.</title>
        <authorList>
            <consortium name="The Broad Institute Genomics Platform"/>
            <consortium name="The Broad Institute Genome Sequencing Center for Infectious Disease"/>
            <person name="Wu L."/>
            <person name="Ma J."/>
        </authorList>
    </citation>
    <scope>NUCLEOTIDE SEQUENCE [LARGE SCALE GENOMIC DNA]</scope>
    <source>
        <strain evidence="4 5">JCM 16378</strain>
    </source>
</reference>
<feature type="coiled-coil region" evidence="1">
    <location>
        <begin position="241"/>
        <end position="272"/>
    </location>
</feature>
<evidence type="ECO:0000256" key="2">
    <source>
        <dbReference type="SAM" id="SignalP"/>
    </source>
</evidence>
<dbReference type="InterPro" id="IPR003709">
    <property type="entry name" value="VanY-like_core_dom"/>
</dbReference>
<proteinExistence type="predicted"/>
<sequence>MGQIVVGLGMRAGLTGTALAVVVMAGGTSAQASGTTPPSSTPTTGSVVVTGSAAAAKDKAGQAEATKDKAKAAKDKAAKAAEKTLSPAQVAAQVAQADALAADLTRSNAAIAASATKLDRYAKQANTLLQQYSEARTAEQTAVAEANRNVALYQSLSTKLGEDRKALGQWAYQAYAGGGGSLGDVSLLFEALGKDASEASDAAAQLSYLSDQRTWAFTKVEDHTALQQAAAVQAVEARSRAQEASTTAAAAKKKLDAAIAEQKSQLEATRALHAAQVSKIGPIAGLLLGSETEAGKAATARLRKAMVIPGVKADGSVKACSTNEQAYPNGTIPVAGLCPLYADPTESLRPGAAAAFNAMSIAYEKDTGSPICITDSYRSYAEQVSVKADRGKWAATPGTSEHGLGRAVDLCGGIQSFGSSAHLWMKQNAPLYGWFHPSWAEPDGSLPEPWHWEYAG</sequence>
<evidence type="ECO:0000313" key="4">
    <source>
        <dbReference type="EMBL" id="GAA2730763.1"/>
    </source>
</evidence>
<dbReference type="CDD" id="cd14814">
    <property type="entry name" value="Peptidase_M15"/>
    <property type="match status" value="1"/>
</dbReference>
<dbReference type="Gene3D" id="3.30.1380.10">
    <property type="match status" value="1"/>
</dbReference>
<dbReference type="Proteomes" id="UP001501326">
    <property type="component" value="Unassembled WGS sequence"/>
</dbReference>
<feature type="signal peptide" evidence="2">
    <location>
        <begin position="1"/>
        <end position="32"/>
    </location>
</feature>
<evidence type="ECO:0000256" key="1">
    <source>
        <dbReference type="SAM" id="Coils"/>
    </source>
</evidence>
<organism evidence="4 5">
    <name type="scientific">Pedococcus aerophilus</name>
    <dbReference type="NCBI Taxonomy" id="436356"/>
    <lineage>
        <taxon>Bacteria</taxon>
        <taxon>Bacillati</taxon>
        <taxon>Actinomycetota</taxon>
        <taxon>Actinomycetes</taxon>
        <taxon>Micrococcales</taxon>
        <taxon>Intrasporangiaceae</taxon>
        <taxon>Pedococcus</taxon>
    </lineage>
</organism>
<dbReference type="EMBL" id="BAAARN010000001">
    <property type="protein sequence ID" value="GAA2730763.1"/>
    <property type="molecule type" value="Genomic_DNA"/>
</dbReference>
<dbReference type="PANTHER" id="PTHR34385">
    <property type="entry name" value="D-ALANYL-D-ALANINE CARBOXYPEPTIDASE"/>
    <property type="match status" value="1"/>
</dbReference>
<keyword evidence="2" id="KW-0732">Signal</keyword>
<dbReference type="Pfam" id="PF02557">
    <property type="entry name" value="VanY"/>
    <property type="match status" value="1"/>
</dbReference>
<dbReference type="SUPFAM" id="SSF55166">
    <property type="entry name" value="Hedgehog/DD-peptidase"/>
    <property type="match status" value="1"/>
</dbReference>
<gene>
    <name evidence="4" type="ORF">GCM10009867_02900</name>
</gene>
<feature type="coiled-coil region" evidence="1">
    <location>
        <begin position="53"/>
        <end position="83"/>
    </location>
</feature>
<dbReference type="PANTHER" id="PTHR34385:SF1">
    <property type="entry name" value="PEPTIDOGLYCAN L-ALANYL-D-GLUTAMATE ENDOPEPTIDASE CWLK"/>
    <property type="match status" value="1"/>
</dbReference>
<dbReference type="InterPro" id="IPR009045">
    <property type="entry name" value="Zn_M74/Hedgehog-like"/>
</dbReference>
<evidence type="ECO:0000313" key="5">
    <source>
        <dbReference type="Proteomes" id="UP001501326"/>
    </source>
</evidence>
<feature type="chain" id="PRO_5045202205" description="D-alanyl-D-alanine carboxypeptidase-like core domain-containing protein" evidence="2">
    <location>
        <begin position="33"/>
        <end position="456"/>
    </location>
</feature>
<dbReference type="InterPro" id="IPR052179">
    <property type="entry name" value="DD-CPase-like"/>
</dbReference>
<name>A0ABN3UDG8_9MICO</name>